<dbReference type="Proteomes" id="UP001597480">
    <property type="component" value="Unassembled WGS sequence"/>
</dbReference>
<sequence>MESIRIFLVLAAWGCTLPALAQKTFGSDKYTAMCNYYGETSAKAIYIKPASPVAEKVVQDIMSVIGLRANFELRASSDIPTAAAVIKKGSRYILYNPKFMGNIVSATGNQWTAVSIMAHEIGHHLNGHTLDNETSKPATELEADEFSGFVLQKMGASLTDAQAAMAAIASIKGSHTHPPKQQRLTAIATGWSRAGGKITTTAVAASQPATPKTIAAVPAPAPQRTETKSLTRAEKIAQSAKYDKNVVSEAYFASDPNGKYYVTSKGNLVQVDRDKVYLIGSLTQSNKPGYKMMWTDTDLNTIYIGSGGMLVNNYGKKIGYLKTRK</sequence>
<feature type="chain" id="PRO_5047227385" description="Membrane-binding protein" evidence="1">
    <location>
        <begin position="22"/>
        <end position="325"/>
    </location>
</feature>
<keyword evidence="3" id="KW-1185">Reference proteome</keyword>
<evidence type="ECO:0000256" key="1">
    <source>
        <dbReference type="SAM" id="SignalP"/>
    </source>
</evidence>
<evidence type="ECO:0008006" key="4">
    <source>
        <dbReference type="Google" id="ProtNLM"/>
    </source>
</evidence>
<gene>
    <name evidence="2" type="ORF">ACFSR3_14450</name>
</gene>
<keyword evidence="1" id="KW-0732">Signal</keyword>
<organism evidence="2 3">
    <name type="scientific">Flavobacterium suzhouense</name>
    <dbReference type="NCBI Taxonomy" id="1529638"/>
    <lineage>
        <taxon>Bacteria</taxon>
        <taxon>Pseudomonadati</taxon>
        <taxon>Bacteroidota</taxon>
        <taxon>Flavobacteriia</taxon>
        <taxon>Flavobacteriales</taxon>
        <taxon>Flavobacteriaceae</taxon>
        <taxon>Flavobacterium</taxon>
    </lineage>
</organism>
<dbReference type="RefSeq" id="WP_379821962.1">
    <property type="nucleotide sequence ID" value="NZ_JBHUMD010000027.1"/>
</dbReference>
<evidence type="ECO:0000313" key="3">
    <source>
        <dbReference type="Proteomes" id="UP001597480"/>
    </source>
</evidence>
<dbReference type="EMBL" id="JBHUMD010000027">
    <property type="protein sequence ID" value="MFD2603260.1"/>
    <property type="molecule type" value="Genomic_DNA"/>
</dbReference>
<protein>
    <recommendedName>
        <fullName evidence="4">Membrane-binding protein</fullName>
    </recommendedName>
</protein>
<name>A0ABW5NWL3_9FLAO</name>
<evidence type="ECO:0000313" key="2">
    <source>
        <dbReference type="EMBL" id="MFD2603260.1"/>
    </source>
</evidence>
<accession>A0ABW5NWL3</accession>
<comment type="caution">
    <text evidence="2">The sequence shown here is derived from an EMBL/GenBank/DDBJ whole genome shotgun (WGS) entry which is preliminary data.</text>
</comment>
<feature type="signal peptide" evidence="1">
    <location>
        <begin position="1"/>
        <end position="21"/>
    </location>
</feature>
<reference evidence="3" key="1">
    <citation type="journal article" date="2019" name="Int. J. Syst. Evol. Microbiol.">
        <title>The Global Catalogue of Microorganisms (GCM) 10K type strain sequencing project: providing services to taxonomists for standard genome sequencing and annotation.</title>
        <authorList>
            <consortium name="The Broad Institute Genomics Platform"/>
            <consortium name="The Broad Institute Genome Sequencing Center for Infectious Disease"/>
            <person name="Wu L."/>
            <person name="Ma J."/>
        </authorList>
    </citation>
    <scope>NUCLEOTIDE SEQUENCE [LARGE SCALE GENOMIC DNA]</scope>
    <source>
        <strain evidence="3">KCTC 42107</strain>
    </source>
</reference>
<proteinExistence type="predicted"/>